<dbReference type="Pfam" id="PF11227">
    <property type="entry name" value="DUF3025"/>
    <property type="match status" value="1"/>
</dbReference>
<name>A0ABU2ZNF5_9ALTE</name>
<protein>
    <submittedName>
        <fullName evidence="1">DUF3025 domain-containing protein</fullName>
    </submittedName>
</protein>
<keyword evidence="2" id="KW-1185">Reference proteome</keyword>
<reference evidence="1 2" key="1">
    <citation type="submission" date="2023-09" db="EMBL/GenBank/DDBJ databases">
        <authorList>
            <person name="Rey-Velasco X."/>
        </authorList>
    </citation>
    <scope>NUCLEOTIDE SEQUENCE [LARGE SCALE GENOMIC DNA]</scope>
    <source>
        <strain evidence="1 2">P117</strain>
    </source>
</reference>
<dbReference type="EMBL" id="JAVRHX010000001">
    <property type="protein sequence ID" value="MDT0593930.1"/>
    <property type="molecule type" value="Genomic_DNA"/>
</dbReference>
<dbReference type="Proteomes" id="UP001253545">
    <property type="component" value="Unassembled WGS sequence"/>
</dbReference>
<dbReference type="RefSeq" id="WP_311367424.1">
    <property type="nucleotide sequence ID" value="NZ_JAVRHX010000001.1"/>
</dbReference>
<accession>A0ABU2ZNF5</accession>
<organism evidence="1 2">
    <name type="scientific">Glaciecola petra</name>
    <dbReference type="NCBI Taxonomy" id="3075602"/>
    <lineage>
        <taxon>Bacteria</taxon>
        <taxon>Pseudomonadati</taxon>
        <taxon>Pseudomonadota</taxon>
        <taxon>Gammaproteobacteria</taxon>
        <taxon>Alteromonadales</taxon>
        <taxon>Alteromonadaceae</taxon>
        <taxon>Glaciecola</taxon>
    </lineage>
</organism>
<proteinExistence type="predicted"/>
<comment type="caution">
    <text evidence="1">The sequence shown here is derived from an EMBL/GenBank/DDBJ whole genome shotgun (WGS) entry which is preliminary data.</text>
</comment>
<dbReference type="InterPro" id="IPR021390">
    <property type="entry name" value="DUF3025"/>
</dbReference>
<sequence length="300" mass="35092">MAGQTFNTKTLMHFFDNECKTCPFNALESVLSNKLKRQIINYAEENQEISADICINLLRQDLINETPHNEFIAQDVFEYANESYEAYIYKYKKIPTRNNWHDFFNGMIWLQFPKTKQYFNQQHVTEIKSSQTNALNGQNRSNSKNRSAIRDRLTHFDECGLVLFTDQTWLENALDNHDWQQIFVKNKALWHSHIIPVVLGHALWEMLLNPFIGLTAKATVVSVSSETLTTLIQDNQQVGDKQRLLNVDEMLLTHLIDKKLIFKRKPWKPLPLLGIPGWSKNQQNEAFYANTDYFMPKSCK</sequence>
<evidence type="ECO:0000313" key="2">
    <source>
        <dbReference type="Proteomes" id="UP001253545"/>
    </source>
</evidence>
<gene>
    <name evidence="1" type="ORF">RM552_03630</name>
</gene>
<evidence type="ECO:0000313" key="1">
    <source>
        <dbReference type="EMBL" id="MDT0593930.1"/>
    </source>
</evidence>